<dbReference type="CDD" id="cd03363">
    <property type="entry name" value="TOPRIM_TopoIA_TopoI"/>
    <property type="match status" value="1"/>
</dbReference>
<dbReference type="InterPro" id="IPR034149">
    <property type="entry name" value="TOPRIM_TopoI"/>
</dbReference>
<dbReference type="Pfam" id="PF01396">
    <property type="entry name" value="Zn_ribbon_Top1"/>
    <property type="match status" value="4"/>
</dbReference>
<feature type="domain" description="Topo IA-type catalytic" evidence="12">
    <location>
        <begin position="130"/>
        <end position="564"/>
    </location>
</feature>
<reference evidence="13 14" key="1">
    <citation type="journal article" date="2017" name="ISME J.">
        <title>Energy and carbon metabolisms in a deep terrestrial subsurface fluid microbial community.</title>
        <authorList>
            <person name="Momper L."/>
            <person name="Jungbluth S.P."/>
            <person name="Lee M.D."/>
            <person name="Amend J.P."/>
        </authorList>
    </citation>
    <scope>NUCLEOTIDE SEQUENCE [LARGE SCALE GENOMIC DNA]</scope>
    <source>
        <strain evidence="13">SURF_5</strain>
    </source>
</reference>
<evidence type="ECO:0000259" key="11">
    <source>
        <dbReference type="PROSITE" id="PS50880"/>
    </source>
</evidence>
<keyword evidence="6" id="KW-0460">Magnesium</keyword>
<dbReference type="PRINTS" id="PR00417">
    <property type="entry name" value="PRTPISMRASEI"/>
</dbReference>
<dbReference type="Proteomes" id="UP000265882">
    <property type="component" value="Unassembled WGS sequence"/>
</dbReference>
<dbReference type="InterPro" id="IPR023405">
    <property type="entry name" value="Topo_IA_core_domain"/>
</dbReference>
<feature type="active site" description="O-(5'-phospho-DNA)-tyrosine intermediate" evidence="10">
    <location>
        <position position="300"/>
    </location>
</feature>
<comment type="similarity">
    <text evidence="2 10">Belongs to the type IA topoisomerase family.</text>
</comment>
<gene>
    <name evidence="10 13" type="primary">topA</name>
    <name evidence="13" type="ORF">C4520_16470</name>
</gene>
<dbReference type="HAMAP" id="MF_00952">
    <property type="entry name" value="Topoisom_1_prok"/>
    <property type="match status" value="1"/>
</dbReference>
<dbReference type="PROSITE" id="PS52039">
    <property type="entry name" value="TOPO_IA_2"/>
    <property type="match status" value="1"/>
</dbReference>
<dbReference type="SUPFAM" id="SSF57783">
    <property type="entry name" value="Zinc beta-ribbon"/>
    <property type="match status" value="2"/>
</dbReference>
<evidence type="ECO:0000256" key="1">
    <source>
        <dbReference type="ARBA" id="ARBA00000213"/>
    </source>
</evidence>
<proteinExistence type="inferred from homology"/>
<dbReference type="PANTHER" id="PTHR42785:SF1">
    <property type="entry name" value="DNA TOPOISOMERASE"/>
    <property type="match status" value="1"/>
</dbReference>
<feature type="domain" description="Toprim" evidence="11">
    <location>
        <begin position="3"/>
        <end position="113"/>
    </location>
</feature>
<dbReference type="Gene3D" id="2.70.20.10">
    <property type="entry name" value="Topoisomerase I, domain 3"/>
    <property type="match status" value="1"/>
</dbReference>
<comment type="function">
    <text evidence="10">Releases the supercoiling and torsional tension of DNA, which is introduced during the DNA replication and transcription, by transiently cleaving and rejoining one strand of the DNA duplex. Introduces a single-strand break via transesterification at a target site in duplex DNA. The scissile phosphodiester is attacked by the catalytic tyrosine of the enzyme, resulting in the formation of a DNA-(5'-phosphotyrosyl)-enzyme intermediate and the expulsion of a 3'-OH DNA strand. The free DNA strand then undergoes passage around the unbroken strand, thus removing DNA supercoils. Finally, in the religation step, the DNA 3'-OH attacks the covalent intermediate to expel the active-site tyrosine and restore the DNA phosphodiester backbone.</text>
</comment>
<dbReference type="GO" id="GO:0006265">
    <property type="term" value="P:DNA topological change"/>
    <property type="evidence" value="ECO:0007669"/>
    <property type="project" value="UniProtKB-UniRule"/>
</dbReference>
<comment type="caution">
    <text evidence="13">The sequence shown here is derived from an EMBL/GenBank/DDBJ whole genome shotgun (WGS) entry which is preliminary data.</text>
</comment>
<dbReference type="CDD" id="cd00186">
    <property type="entry name" value="TOP1Ac"/>
    <property type="match status" value="1"/>
</dbReference>
<dbReference type="GO" id="GO:0003677">
    <property type="term" value="F:DNA binding"/>
    <property type="evidence" value="ECO:0007669"/>
    <property type="project" value="UniProtKB-KW"/>
</dbReference>
<evidence type="ECO:0000256" key="5">
    <source>
        <dbReference type="ARBA" id="ARBA00022833"/>
    </source>
</evidence>
<protein>
    <recommendedName>
        <fullName evidence="10">DNA topoisomerase 1</fullName>
        <ecNumber evidence="10">5.6.2.1</ecNumber>
    </recommendedName>
    <alternativeName>
        <fullName evidence="10">DNA topoisomerase I</fullName>
    </alternativeName>
</protein>
<feature type="site" description="Interaction with DNA" evidence="10">
    <location>
        <position position="302"/>
    </location>
</feature>
<dbReference type="SUPFAM" id="SSF56712">
    <property type="entry name" value="Prokaryotic type I DNA topoisomerase"/>
    <property type="match status" value="1"/>
</dbReference>
<evidence type="ECO:0000256" key="7">
    <source>
        <dbReference type="ARBA" id="ARBA00023029"/>
    </source>
</evidence>
<dbReference type="SMART" id="SM00436">
    <property type="entry name" value="TOP1Bc"/>
    <property type="match status" value="1"/>
</dbReference>
<dbReference type="InterPro" id="IPR003601">
    <property type="entry name" value="Topo_IA_2"/>
</dbReference>
<evidence type="ECO:0000256" key="9">
    <source>
        <dbReference type="ARBA" id="ARBA00023235"/>
    </source>
</evidence>
<dbReference type="InterPro" id="IPR013826">
    <property type="entry name" value="Topo_IA_cen_sub3"/>
</dbReference>
<feature type="site" description="Interaction with DNA" evidence="10">
    <location>
        <position position="156"/>
    </location>
</feature>
<dbReference type="Pfam" id="PF01131">
    <property type="entry name" value="Topoisom_bac"/>
    <property type="match status" value="1"/>
</dbReference>
<dbReference type="InterPro" id="IPR013498">
    <property type="entry name" value="Topo_IA_Znf"/>
</dbReference>
<evidence type="ECO:0000256" key="8">
    <source>
        <dbReference type="ARBA" id="ARBA00023125"/>
    </source>
</evidence>
<name>A0A3A4N707_ABYX5</name>
<dbReference type="PROSITE" id="PS00396">
    <property type="entry name" value="TOPO_IA_1"/>
    <property type="match status" value="1"/>
</dbReference>
<dbReference type="SMART" id="SM00437">
    <property type="entry name" value="TOP1Ac"/>
    <property type="match status" value="1"/>
</dbReference>
<dbReference type="InterPro" id="IPR003602">
    <property type="entry name" value="Topo_IA_DNA-bd_dom"/>
</dbReference>
<accession>A0A3A4N707</accession>
<comment type="catalytic activity">
    <reaction evidence="1 10">
        <text>ATP-independent breakage of single-stranded DNA, followed by passage and rejoining.</text>
        <dbReference type="EC" id="5.6.2.1"/>
    </reaction>
</comment>
<evidence type="ECO:0000259" key="12">
    <source>
        <dbReference type="PROSITE" id="PS52039"/>
    </source>
</evidence>
<dbReference type="InterPro" id="IPR013497">
    <property type="entry name" value="Topo_IA_cen"/>
</dbReference>
<dbReference type="AlphaFoldDB" id="A0A3A4N707"/>
<dbReference type="InterPro" id="IPR023406">
    <property type="entry name" value="Topo_IA_AS"/>
</dbReference>
<dbReference type="NCBIfam" id="TIGR01051">
    <property type="entry name" value="topA_bact"/>
    <property type="match status" value="1"/>
</dbReference>
<evidence type="ECO:0000256" key="10">
    <source>
        <dbReference type="HAMAP-Rule" id="MF_00952"/>
    </source>
</evidence>
<dbReference type="EMBL" id="QZKU01000114">
    <property type="protein sequence ID" value="RJP17558.1"/>
    <property type="molecule type" value="Genomic_DNA"/>
</dbReference>
<keyword evidence="8 10" id="KW-0238">DNA-binding</keyword>
<evidence type="ECO:0000256" key="2">
    <source>
        <dbReference type="ARBA" id="ARBA00009446"/>
    </source>
</evidence>
<organism evidence="13 14">
    <name type="scientific">Abyssobacteria bacterium (strain SURF_5)</name>
    <dbReference type="NCBI Taxonomy" id="2093360"/>
    <lineage>
        <taxon>Bacteria</taxon>
        <taxon>Pseudomonadati</taxon>
        <taxon>Candidatus Hydrogenedentota</taxon>
        <taxon>Candidatus Abyssobacteria</taxon>
    </lineage>
</organism>
<feature type="site" description="Interaction with DNA" evidence="10">
    <location>
        <position position="496"/>
    </location>
</feature>
<dbReference type="GO" id="GO:0003917">
    <property type="term" value="F:DNA topoisomerase type I (single strand cut, ATP-independent) activity"/>
    <property type="evidence" value="ECO:0007669"/>
    <property type="project" value="UniProtKB-UniRule"/>
</dbReference>
<dbReference type="InterPro" id="IPR013824">
    <property type="entry name" value="Topo_IA_cen_sub1"/>
</dbReference>
<dbReference type="PANTHER" id="PTHR42785">
    <property type="entry name" value="DNA TOPOISOMERASE, TYPE IA, CORE"/>
    <property type="match status" value="1"/>
</dbReference>
<dbReference type="InterPro" id="IPR013825">
    <property type="entry name" value="Topo_IA_cen_sub2"/>
</dbReference>
<dbReference type="PROSITE" id="PS50880">
    <property type="entry name" value="TOPRIM"/>
    <property type="match status" value="1"/>
</dbReference>
<feature type="site" description="Interaction with DNA" evidence="10">
    <location>
        <position position="141"/>
    </location>
</feature>
<feature type="site" description="Interaction with DNA" evidence="10">
    <location>
        <position position="144"/>
    </location>
</feature>
<comment type="subunit">
    <text evidence="10">Monomer.</text>
</comment>
<dbReference type="InterPro" id="IPR028612">
    <property type="entry name" value="Topoisom_1_IA"/>
</dbReference>
<keyword evidence="5" id="KW-0862">Zinc</keyword>
<dbReference type="Pfam" id="PF01751">
    <property type="entry name" value="Toprim"/>
    <property type="match status" value="1"/>
</dbReference>
<dbReference type="Gene3D" id="1.10.460.10">
    <property type="entry name" value="Topoisomerase I, domain 2"/>
    <property type="match status" value="1"/>
</dbReference>
<keyword evidence="7 10" id="KW-0799">Topoisomerase</keyword>
<dbReference type="Gene3D" id="3.40.50.140">
    <property type="match status" value="1"/>
</dbReference>
<feature type="site" description="Interaction with DNA" evidence="10">
    <location>
        <position position="140"/>
    </location>
</feature>
<evidence type="ECO:0000313" key="13">
    <source>
        <dbReference type="EMBL" id="RJP17558.1"/>
    </source>
</evidence>
<dbReference type="InterPro" id="IPR005733">
    <property type="entry name" value="TopoI_bac-type"/>
</dbReference>
<keyword evidence="4" id="KW-0863">Zinc-finger</keyword>
<dbReference type="InterPro" id="IPR006171">
    <property type="entry name" value="TOPRIM_dom"/>
</dbReference>
<keyword evidence="9 10" id="KW-0413">Isomerase</keyword>
<dbReference type="GO" id="GO:0005694">
    <property type="term" value="C:chromosome"/>
    <property type="evidence" value="ECO:0007669"/>
    <property type="project" value="InterPro"/>
</dbReference>
<sequence>MAKKLLVVESPAKAKTINKYLGKEYHVEASMGHVRDLPEKELGVDVDGNFRPKYTILSGKKKIVSRLKKEAQDAEIIYLAPDFDREGEAIGWHIQEALGSQANKKMKRIVFNEITRNAVQEAIRHPRDIDMALVNAQQARRILDRLVGYKISPLLWDKVKRGLSAGRVQSVAVRLLCEREEQINKFVPQEYWSIKALLQKAGYSPFEALLAKIEGEKAEVANGEEASRIAGELRKASYVVKNLETKEVRRRPYPPFITSTLQQEASKKLRMRPTRTMRLAQELYEGVEIPGEGNVALITYMRTDSVRISKEAQDEALNYILARYGREYYPPNHVNVFKNKRDSQDAHEAVRPTSMEWTPERLAQHLPKEYLQLYTLIWNRFLASQMAPAIYDQTTIEIEAAAKYLLRASGSILRSKGFLVLYKEESEDNGNGEERETSFPPVVENDALELKDVQPEQHFTKPPPRFTEATLVKALEEQGIGRPSTYATIVDTIQKRKYVHRERGRLSPTDLGCTVNDLLVESFPKILDIEFTAKMEEQLDEVEEGKIDWQQVLWEFYRPFEDSLATASQKMRDVKKDGVPTEETCENCGKPMVLRWGRYGKFLACSGYPECKTTKKVAEEGSAGSQEEAQQLVSGKTCPNCGGQLVVKMGRMGRFVSCSNYPECKTAMPLSIGVACPEPGCGGEVVERRSKRGRVFYSCSRYPDCKFASWNKPVAKACPLCGGNYLVEQYTRDGKHLFKCPRKGCSYKEDVKTEAAL</sequence>
<feature type="region of interest" description="Interaction with DNA" evidence="10">
    <location>
        <begin position="164"/>
        <end position="169"/>
    </location>
</feature>
<dbReference type="InterPro" id="IPR000380">
    <property type="entry name" value="Topo_IA"/>
</dbReference>
<evidence type="ECO:0000256" key="6">
    <source>
        <dbReference type="ARBA" id="ARBA00022842"/>
    </source>
</evidence>
<dbReference type="Gene3D" id="1.10.290.10">
    <property type="entry name" value="Topoisomerase I, domain 4"/>
    <property type="match status" value="1"/>
</dbReference>
<evidence type="ECO:0000256" key="4">
    <source>
        <dbReference type="ARBA" id="ARBA00022771"/>
    </source>
</evidence>
<dbReference type="EC" id="5.6.2.1" evidence="10"/>
<feature type="site" description="Interaction with DNA" evidence="10">
    <location>
        <position position="33"/>
    </location>
</feature>
<keyword evidence="3" id="KW-0479">Metal-binding</keyword>
<dbReference type="GO" id="GO:0008270">
    <property type="term" value="F:zinc ion binding"/>
    <property type="evidence" value="ECO:0007669"/>
    <property type="project" value="UniProtKB-KW"/>
</dbReference>
<evidence type="ECO:0000256" key="3">
    <source>
        <dbReference type="ARBA" id="ARBA00022723"/>
    </source>
</evidence>
<dbReference type="SMART" id="SM00493">
    <property type="entry name" value="TOPRIM"/>
    <property type="match status" value="1"/>
</dbReference>
<dbReference type="Gene3D" id="3.30.65.10">
    <property type="entry name" value="Bacterial Topoisomerase I, domain 1"/>
    <property type="match status" value="3"/>
</dbReference>
<feature type="site" description="Interaction with DNA" evidence="10">
    <location>
        <position position="149"/>
    </location>
</feature>
<evidence type="ECO:0000313" key="14">
    <source>
        <dbReference type="Proteomes" id="UP000265882"/>
    </source>
</evidence>